<sequence length="36" mass="4367">MYHFAHSSLEMFPLQCTIYVTYSNPKLMRCCKYCKE</sequence>
<dbReference type="EMBL" id="GBRH01198372">
    <property type="protein sequence ID" value="JAD99523.1"/>
    <property type="molecule type" value="Transcribed_RNA"/>
</dbReference>
<accession>A0A0A9EKJ2</accession>
<proteinExistence type="predicted"/>
<reference evidence="1" key="1">
    <citation type="submission" date="2014-09" db="EMBL/GenBank/DDBJ databases">
        <authorList>
            <person name="Magalhaes I.L.F."/>
            <person name="Oliveira U."/>
            <person name="Santos F.R."/>
            <person name="Vidigal T.H.D.A."/>
            <person name="Brescovit A.D."/>
            <person name="Santos A.J."/>
        </authorList>
    </citation>
    <scope>NUCLEOTIDE SEQUENCE</scope>
    <source>
        <tissue evidence="1">Shoot tissue taken approximately 20 cm above the soil surface</tissue>
    </source>
</reference>
<evidence type="ECO:0000313" key="1">
    <source>
        <dbReference type="EMBL" id="JAD99523.1"/>
    </source>
</evidence>
<name>A0A0A9EKJ2_ARUDO</name>
<protein>
    <submittedName>
        <fullName evidence="1">Uncharacterized protein</fullName>
    </submittedName>
</protein>
<reference evidence="1" key="2">
    <citation type="journal article" date="2015" name="Data Brief">
        <title>Shoot transcriptome of the giant reed, Arundo donax.</title>
        <authorList>
            <person name="Barrero R.A."/>
            <person name="Guerrero F.D."/>
            <person name="Moolhuijzen P."/>
            <person name="Goolsby J.A."/>
            <person name="Tidwell J."/>
            <person name="Bellgard S.E."/>
            <person name="Bellgard M.I."/>
        </authorList>
    </citation>
    <scope>NUCLEOTIDE SEQUENCE</scope>
    <source>
        <tissue evidence="1">Shoot tissue taken approximately 20 cm above the soil surface</tissue>
    </source>
</reference>
<organism evidence="1">
    <name type="scientific">Arundo donax</name>
    <name type="common">Giant reed</name>
    <name type="synonym">Donax arundinaceus</name>
    <dbReference type="NCBI Taxonomy" id="35708"/>
    <lineage>
        <taxon>Eukaryota</taxon>
        <taxon>Viridiplantae</taxon>
        <taxon>Streptophyta</taxon>
        <taxon>Embryophyta</taxon>
        <taxon>Tracheophyta</taxon>
        <taxon>Spermatophyta</taxon>
        <taxon>Magnoliopsida</taxon>
        <taxon>Liliopsida</taxon>
        <taxon>Poales</taxon>
        <taxon>Poaceae</taxon>
        <taxon>PACMAD clade</taxon>
        <taxon>Arundinoideae</taxon>
        <taxon>Arundineae</taxon>
        <taxon>Arundo</taxon>
    </lineage>
</organism>
<dbReference type="AlphaFoldDB" id="A0A0A9EKJ2"/>